<keyword evidence="1" id="KW-0472">Membrane</keyword>
<dbReference type="GO" id="GO:0002768">
    <property type="term" value="P:immune response-regulating cell surface receptor signaling pathway"/>
    <property type="evidence" value="ECO:0007669"/>
    <property type="project" value="InterPro"/>
</dbReference>
<dbReference type="InterPro" id="IPR039257">
    <property type="entry name" value="BTLA"/>
</dbReference>
<sequence length="288" mass="32623">MSRLMDRLPQIYLLIFSCFTFVSIYGKDKDFPPSCEVGVLVQRGTTLRTAPHESLTVKCRVQPCGQSLNVTWCKLLKENHCEQINETANVQIRQKYESGIHELISYLTFNNISIHDDGLYRCDVKGNAVVSHRIKISVLDVHPMVENNKNNEVRRMSFAGAKPSSWLPYFYICVGIGLLVTILIALTHIHFYGWKRTRTYKPTDRRETSTFMIPDLPRRSDPPTLVMKDHFSILNDIYLSSTGTQLSTPSPIASGNQPLPNKANESQVSDFGVYAEINHCQSTLPLGD</sequence>
<name>A0AA88SNK9_CHASR</name>
<evidence type="ECO:0000256" key="1">
    <source>
        <dbReference type="SAM" id="Phobius"/>
    </source>
</evidence>
<dbReference type="PROSITE" id="PS50835">
    <property type="entry name" value="IG_LIKE"/>
    <property type="match status" value="1"/>
</dbReference>
<keyword evidence="4" id="KW-1185">Reference proteome</keyword>
<dbReference type="PANTHER" id="PTHR37996">
    <property type="entry name" value="B- AND T-LYMPHOCYTE ATTENUATOR"/>
    <property type="match status" value="1"/>
</dbReference>
<protein>
    <recommendedName>
        <fullName evidence="2">Ig-like domain-containing protein</fullName>
    </recommendedName>
</protein>
<reference evidence="3" key="1">
    <citation type="submission" date="2023-07" db="EMBL/GenBank/DDBJ databases">
        <title>Chromosome-level Genome Assembly of Striped Snakehead (Channa striata).</title>
        <authorList>
            <person name="Liu H."/>
        </authorList>
    </citation>
    <scope>NUCLEOTIDE SEQUENCE</scope>
    <source>
        <strain evidence="3">Gz</strain>
        <tissue evidence="3">Muscle</tissue>
    </source>
</reference>
<dbReference type="InterPro" id="IPR007110">
    <property type="entry name" value="Ig-like_dom"/>
</dbReference>
<keyword evidence="1" id="KW-1133">Transmembrane helix</keyword>
<comment type="caution">
    <text evidence="3">The sequence shown here is derived from an EMBL/GenBank/DDBJ whole genome shotgun (WGS) entry which is preliminary data.</text>
</comment>
<dbReference type="InterPro" id="IPR013783">
    <property type="entry name" value="Ig-like_fold"/>
</dbReference>
<evidence type="ECO:0000313" key="3">
    <source>
        <dbReference type="EMBL" id="KAK2839910.1"/>
    </source>
</evidence>
<dbReference type="SUPFAM" id="SSF48726">
    <property type="entry name" value="Immunoglobulin"/>
    <property type="match status" value="1"/>
</dbReference>
<dbReference type="PROSITE" id="PS51257">
    <property type="entry name" value="PROKAR_LIPOPROTEIN"/>
    <property type="match status" value="1"/>
</dbReference>
<feature type="transmembrane region" description="Helical" evidence="1">
    <location>
        <begin position="166"/>
        <end position="191"/>
    </location>
</feature>
<keyword evidence="1" id="KW-0812">Transmembrane</keyword>
<dbReference type="AlphaFoldDB" id="A0AA88SNK9"/>
<dbReference type="InterPro" id="IPR036179">
    <property type="entry name" value="Ig-like_dom_sf"/>
</dbReference>
<dbReference type="PANTHER" id="PTHR37996:SF1">
    <property type="entry name" value="B- AND T-LYMPHOCYTE ATTENUATOR"/>
    <property type="match status" value="1"/>
</dbReference>
<dbReference type="Proteomes" id="UP001187415">
    <property type="component" value="Unassembled WGS sequence"/>
</dbReference>
<dbReference type="InterPro" id="IPR003599">
    <property type="entry name" value="Ig_sub"/>
</dbReference>
<dbReference type="SMART" id="SM00409">
    <property type="entry name" value="IG"/>
    <property type="match status" value="1"/>
</dbReference>
<accession>A0AA88SNK9</accession>
<dbReference type="Gene3D" id="2.60.40.10">
    <property type="entry name" value="Immunoglobulins"/>
    <property type="match status" value="1"/>
</dbReference>
<evidence type="ECO:0000259" key="2">
    <source>
        <dbReference type="PROSITE" id="PS50835"/>
    </source>
</evidence>
<feature type="domain" description="Ig-like" evidence="2">
    <location>
        <begin position="32"/>
        <end position="137"/>
    </location>
</feature>
<evidence type="ECO:0000313" key="4">
    <source>
        <dbReference type="Proteomes" id="UP001187415"/>
    </source>
</evidence>
<gene>
    <name evidence="3" type="ORF">Q5P01_013650</name>
</gene>
<dbReference type="GO" id="GO:0038023">
    <property type="term" value="F:signaling receptor activity"/>
    <property type="evidence" value="ECO:0007669"/>
    <property type="project" value="InterPro"/>
</dbReference>
<organism evidence="3 4">
    <name type="scientific">Channa striata</name>
    <name type="common">Snakehead murrel</name>
    <name type="synonym">Ophicephalus striatus</name>
    <dbReference type="NCBI Taxonomy" id="64152"/>
    <lineage>
        <taxon>Eukaryota</taxon>
        <taxon>Metazoa</taxon>
        <taxon>Chordata</taxon>
        <taxon>Craniata</taxon>
        <taxon>Vertebrata</taxon>
        <taxon>Euteleostomi</taxon>
        <taxon>Actinopterygii</taxon>
        <taxon>Neopterygii</taxon>
        <taxon>Teleostei</taxon>
        <taxon>Neoteleostei</taxon>
        <taxon>Acanthomorphata</taxon>
        <taxon>Anabantaria</taxon>
        <taxon>Anabantiformes</taxon>
        <taxon>Channoidei</taxon>
        <taxon>Channidae</taxon>
        <taxon>Channa</taxon>
    </lineage>
</organism>
<dbReference type="GO" id="GO:0005886">
    <property type="term" value="C:plasma membrane"/>
    <property type="evidence" value="ECO:0007669"/>
    <property type="project" value="InterPro"/>
</dbReference>
<dbReference type="EMBL" id="JAUPFM010000010">
    <property type="protein sequence ID" value="KAK2839910.1"/>
    <property type="molecule type" value="Genomic_DNA"/>
</dbReference>
<proteinExistence type="predicted"/>